<dbReference type="RefSeq" id="WP_184830884.1">
    <property type="nucleotide sequence ID" value="NZ_JACHMN010000001.1"/>
</dbReference>
<evidence type="ECO:0000256" key="1">
    <source>
        <dbReference type="SAM" id="SignalP"/>
    </source>
</evidence>
<proteinExistence type="predicted"/>
<dbReference type="EMBL" id="JACHMN010000001">
    <property type="protein sequence ID" value="MBB5866813.1"/>
    <property type="molecule type" value="Genomic_DNA"/>
</dbReference>
<evidence type="ECO:0000313" key="2">
    <source>
        <dbReference type="EMBL" id="MBB5866813.1"/>
    </source>
</evidence>
<gene>
    <name evidence="2" type="ORF">F4553_000192</name>
</gene>
<dbReference type="AlphaFoldDB" id="A0A841BIC2"/>
<reference evidence="2 3" key="1">
    <citation type="submission" date="2020-08" db="EMBL/GenBank/DDBJ databases">
        <title>Sequencing the genomes of 1000 actinobacteria strains.</title>
        <authorList>
            <person name="Klenk H.-P."/>
        </authorList>
    </citation>
    <scope>NUCLEOTIDE SEQUENCE [LARGE SCALE GENOMIC DNA]</scope>
    <source>
        <strain evidence="2 3">DSM 45362</strain>
    </source>
</reference>
<accession>A0A841BIC2</accession>
<sequence length="173" mass="17852">MFTLKKTMAAVALVAGIAGMNAATASSASASDGAVARVCETGTFYYESHTDRYIGNPNTRVYGQAGGTLSISQGQSTTVSGSLQTTVSADAGVVFAKVGTSVGVTVGLSSQVTTTIGYTWTVPSNQSTGWIEMGSHGYQISWYKGYYISPCTWKQSGSGTLLGASKNAQFAHS</sequence>
<comment type="caution">
    <text evidence="2">The sequence shown here is derived from an EMBL/GenBank/DDBJ whole genome shotgun (WGS) entry which is preliminary data.</text>
</comment>
<dbReference type="Proteomes" id="UP000587527">
    <property type="component" value="Unassembled WGS sequence"/>
</dbReference>
<keyword evidence="1" id="KW-0732">Signal</keyword>
<evidence type="ECO:0000313" key="3">
    <source>
        <dbReference type="Proteomes" id="UP000587527"/>
    </source>
</evidence>
<keyword evidence="3" id="KW-1185">Reference proteome</keyword>
<protein>
    <submittedName>
        <fullName evidence="2">Uncharacterized protein</fullName>
    </submittedName>
</protein>
<feature type="chain" id="PRO_5032282258" evidence="1">
    <location>
        <begin position="31"/>
        <end position="173"/>
    </location>
</feature>
<organism evidence="2 3">
    <name type="scientific">Allocatelliglobosispora scoriae</name>
    <dbReference type="NCBI Taxonomy" id="643052"/>
    <lineage>
        <taxon>Bacteria</taxon>
        <taxon>Bacillati</taxon>
        <taxon>Actinomycetota</taxon>
        <taxon>Actinomycetes</taxon>
        <taxon>Micromonosporales</taxon>
        <taxon>Micromonosporaceae</taxon>
        <taxon>Allocatelliglobosispora</taxon>
    </lineage>
</organism>
<name>A0A841BIC2_9ACTN</name>
<feature type="signal peptide" evidence="1">
    <location>
        <begin position="1"/>
        <end position="30"/>
    </location>
</feature>